<keyword evidence="4" id="KW-1185">Reference proteome</keyword>
<feature type="domain" description="EF-1-gamma C-terminal" evidence="2">
    <location>
        <begin position="68"/>
        <end position="121"/>
    </location>
</feature>
<dbReference type="InterPro" id="IPR001662">
    <property type="entry name" value="EF1B_G_C"/>
</dbReference>
<dbReference type="Gene3D" id="3.30.70.1010">
    <property type="entry name" value="Translation elongation factor EF1B, gamma chain, conserved domain"/>
    <property type="match status" value="1"/>
</dbReference>
<evidence type="ECO:0000259" key="2">
    <source>
        <dbReference type="PROSITE" id="PS50040"/>
    </source>
</evidence>
<dbReference type="Gene3D" id="3.40.30.10">
    <property type="entry name" value="Glutaredoxin"/>
    <property type="match status" value="1"/>
</dbReference>
<dbReference type="GeneID" id="14539739"/>
<dbReference type="OrthoDB" id="249703at2759"/>
<reference evidence="3 4" key="1">
    <citation type="journal article" date="2012" name="PLoS ONE">
        <title>Sequence and analysis of the genome of the pathogenic yeast Candida orthopsilosis.</title>
        <authorList>
            <person name="Riccombeni A."/>
            <person name="Vidanes G."/>
            <person name="Proux-Wera E."/>
            <person name="Wolfe K.H."/>
            <person name="Butler G."/>
        </authorList>
    </citation>
    <scope>NUCLEOTIDE SEQUENCE [LARGE SCALE GENOMIC DNA]</scope>
    <source>
        <strain evidence="3 4">Co 90-125</strain>
    </source>
</reference>
<dbReference type="CDD" id="cd03044">
    <property type="entry name" value="GST_N_EF1Bgamma"/>
    <property type="match status" value="1"/>
</dbReference>
<dbReference type="Proteomes" id="UP000005018">
    <property type="component" value="Chromosome 3"/>
</dbReference>
<dbReference type="GO" id="GO:0003746">
    <property type="term" value="F:translation elongation factor activity"/>
    <property type="evidence" value="ECO:0007669"/>
    <property type="project" value="UniProtKB-UniRule"/>
</dbReference>
<dbReference type="HOGENOM" id="CLU_2037755_0_0_1"/>
<dbReference type="InterPro" id="IPR050802">
    <property type="entry name" value="EF-GSTs"/>
</dbReference>
<proteinExistence type="predicted"/>
<sequence length="121" mass="13782">MSLGTLYATQQIRSLPAKALAKYFNLDIKISDKDAAYEKNFPLNKIPAFIGPKGFTLTEVIAICLYFPAFDVAPDWESYEFTKLDASKEEDKKFFDNMLAWDEPVVINGEKREISDGKVFK</sequence>
<dbReference type="AlphaFoldDB" id="H8X2R4"/>
<dbReference type="InterPro" id="IPR036433">
    <property type="entry name" value="EF1B_G_C_sf"/>
</dbReference>
<dbReference type="PROSITE" id="PS50040">
    <property type="entry name" value="EF1G_C"/>
    <property type="match status" value="1"/>
</dbReference>
<keyword evidence="1" id="KW-0648">Protein biosynthesis</keyword>
<dbReference type="InterPro" id="IPR004045">
    <property type="entry name" value="Glutathione_S-Trfase_N"/>
</dbReference>
<dbReference type="PANTHER" id="PTHR43986">
    <property type="entry name" value="ELONGATION FACTOR 1-GAMMA"/>
    <property type="match status" value="1"/>
</dbReference>
<dbReference type="EMBL" id="HE681721">
    <property type="protein sequence ID" value="CCG25611.1"/>
    <property type="molecule type" value="Genomic_DNA"/>
</dbReference>
<gene>
    <name evidence="3" type="ORF">CORT_0C02350</name>
</gene>
<accession>H8X2R4</accession>
<dbReference type="InterPro" id="IPR036249">
    <property type="entry name" value="Thioredoxin-like_sf"/>
</dbReference>
<evidence type="ECO:0000313" key="4">
    <source>
        <dbReference type="Proteomes" id="UP000005018"/>
    </source>
</evidence>
<organism evidence="3 4">
    <name type="scientific">Candida orthopsilosis (strain 90-125)</name>
    <name type="common">Yeast</name>
    <dbReference type="NCBI Taxonomy" id="1136231"/>
    <lineage>
        <taxon>Eukaryota</taxon>
        <taxon>Fungi</taxon>
        <taxon>Dikarya</taxon>
        <taxon>Ascomycota</taxon>
        <taxon>Saccharomycotina</taxon>
        <taxon>Pichiomycetes</taxon>
        <taxon>Debaryomycetaceae</taxon>
        <taxon>Candida/Lodderomyces clade</taxon>
        <taxon>Candida</taxon>
    </lineage>
</organism>
<dbReference type="FunFam" id="3.40.30.10:FF:000142">
    <property type="entry name" value="Elongation factor 1 gamma"/>
    <property type="match status" value="1"/>
</dbReference>
<evidence type="ECO:0000256" key="1">
    <source>
        <dbReference type="PROSITE-ProRule" id="PRU00519"/>
    </source>
</evidence>
<dbReference type="RefSeq" id="XP_003868515.1">
    <property type="nucleotide sequence ID" value="XM_003868467.1"/>
</dbReference>
<dbReference type="GO" id="GO:0005634">
    <property type="term" value="C:nucleus"/>
    <property type="evidence" value="ECO:0007669"/>
    <property type="project" value="TreeGrafter"/>
</dbReference>
<name>H8X2R4_CANO9</name>
<dbReference type="PANTHER" id="PTHR43986:SF1">
    <property type="entry name" value="ELONGATION FACTOR 1-GAMMA"/>
    <property type="match status" value="1"/>
</dbReference>
<dbReference type="SUPFAM" id="SSF89942">
    <property type="entry name" value="eEF1-gamma domain"/>
    <property type="match status" value="1"/>
</dbReference>
<keyword evidence="1 3" id="KW-0251">Elongation factor</keyword>
<dbReference type="KEGG" id="cot:CORT_0C02350"/>
<dbReference type="eggNOG" id="KOG0867">
    <property type="taxonomic scope" value="Eukaryota"/>
</dbReference>
<dbReference type="Pfam" id="PF02798">
    <property type="entry name" value="GST_N"/>
    <property type="match status" value="1"/>
</dbReference>
<dbReference type="GO" id="GO:0005737">
    <property type="term" value="C:cytoplasm"/>
    <property type="evidence" value="ECO:0007669"/>
    <property type="project" value="TreeGrafter"/>
</dbReference>
<protein>
    <submittedName>
        <fullName evidence="3">Cam1 translation elongation factor eEF1 gamma</fullName>
    </submittedName>
</protein>
<evidence type="ECO:0000313" key="3">
    <source>
        <dbReference type="EMBL" id="CCG25611.1"/>
    </source>
</evidence>
<dbReference type="SUPFAM" id="SSF52833">
    <property type="entry name" value="Thioredoxin-like"/>
    <property type="match status" value="1"/>
</dbReference>
<dbReference type="eggNOG" id="KOG1627">
    <property type="taxonomic scope" value="Eukaryota"/>
</dbReference>